<evidence type="ECO:0000256" key="1">
    <source>
        <dbReference type="ARBA" id="ARBA00004413"/>
    </source>
</evidence>
<dbReference type="OrthoDB" id="9804819at2"/>
<protein>
    <recommendedName>
        <fullName evidence="2">ABC-type xenobiotic transporter</fullName>
        <ecNumber evidence="2">7.6.2.2</ecNumber>
    </recommendedName>
</protein>
<keyword evidence="13" id="KW-1185">Reference proteome</keyword>
<gene>
    <name evidence="12" type="ORF">Sxan_42170</name>
</gene>
<dbReference type="InterPro" id="IPR005894">
    <property type="entry name" value="DrrA"/>
</dbReference>
<dbReference type="InterPro" id="IPR017871">
    <property type="entry name" value="ABC_transporter-like_CS"/>
</dbReference>
<dbReference type="InterPro" id="IPR003439">
    <property type="entry name" value="ABC_transporter-like_ATP-bd"/>
</dbReference>
<evidence type="ECO:0000256" key="10">
    <source>
        <dbReference type="ARBA" id="ARBA00049985"/>
    </source>
</evidence>
<dbReference type="FunFam" id="3.40.50.300:FF:000589">
    <property type="entry name" value="ABC transporter, ATP-binding subunit"/>
    <property type="match status" value="1"/>
</dbReference>
<dbReference type="PANTHER" id="PTHR42711">
    <property type="entry name" value="ABC TRANSPORTER ATP-BINDING PROTEIN"/>
    <property type="match status" value="1"/>
</dbReference>
<dbReference type="GO" id="GO:0005524">
    <property type="term" value="F:ATP binding"/>
    <property type="evidence" value="ECO:0007669"/>
    <property type="project" value="UniProtKB-KW"/>
</dbReference>
<proteinExistence type="inferred from homology"/>
<keyword evidence="3" id="KW-0813">Transport</keyword>
<dbReference type="GO" id="GO:0016887">
    <property type="term" value="F:ATP hydrolysis activity"/>
    <property type="evidence" value="ECO:0007669"/>
    <property type="project" value="InterPro"/>
</dbReference>
<dbReference type="GO" id="GO:0008559">
    <property type="term" value="F:ABC-type xenobiotic transporter activity"/>
    <property type="evidence" value="ECO:0007669"/>
    <property type="project" value="UniProtKB-EC"/>
</dbReference>
<organism evidence="12 13">
    <name type="scientific">Streptomyces xanthophaeus</name>
    <dbReference type="NCBI Taxonomy" id="67385"/>
    <lineage>
        <taxon>Bacteria</taxon>
        <taxon>Bacillati</taxon>
        <taxon>Actinomycetota</taxon>
        <taxon>Actinomycetes</taxon>
        <taxon>Kitasatosporales</taxon>
        <taxon>Streptomycetaceae</taxon>
        <taxon>Streptomyces</taxon>
    </lineage>
</organism>
<dbReference type="AlphaFoldDB" id="A0A919LAT5"/>
<dbReference type="Pfam" id="PF00005">
    <property type="entry name" value="ABC_tran"/>
    <property type="match status" value="1"/>
</dbReference>
<evidence type="ECO:0000256" key="4">
    <source>
        <dbReference type="ARBA" id="ARBA00022475"/>
    </source>
</evidence>
<dbReference type="SMART" id="SM00382">
    <property type="entry name" value="AAA"/>
    <property type="match status" value="1"/>
</dbReference>
<comment type="similarity">
    <text evidence="10">Belongs to the ABC transporter superfamily. Drug exporter-1 (DrugE1) (TC 3.A.1.105) family.</text>
</comment>
<evidence type="ECO:0000256" key="3">
    <source>
        <dbReference type="ARBA" id="ARBA00022448"/>
    </source>
</evidence>
<sequence length="337" mass="35603">MFPHVTGDPPSGAAVEVRGLRKRFGTTTALDGVDLTVAPGTVCGLLGPNGAGKTTLVRILATLSRPDGGHAHVAGTDVVLDPARVRGNIALTGQYASVDELISGLENLEMFARLHRMRGPAVRRRAEELLERFGLQDSSRRPVRTYSGGMRRKLDLAVSLIVPPAVIFLDEPTTGLDPQSRYGLWDSVRELVRAGTTILLTTQYLDEADHLADRIAVLASPDGAGGRVIAEGTPSVLKSSLGHAYIDLTVRHADQLAPAAEALSRTGAGPVEVHSELRRVTLATGRAAGPGTTALASALRELEASGIAVEDLALRRPTLDEVFISLMNTPGRAEEAA</sequence>
<evidence type="ECO:0000256" key="6">
    <source>
        <dbReference type="ARBA" id="ARBA00022840"/>
    </source>
</evidence>
<keyword evidence="7" id="KW-1278">Translocase</keyword>
<evidence type="ECO:0000256" key="8">
    <source>
        <dbReference type="ARBA" id="ARBA00023136"/>
    </source>
</evidence>
<evidence type="ECO:0000256" key="9">
    <source>
        <dbReference type="ARBA" id="ARBA00023251"/>
    </source>
</evidence>
<dbReference type="RefSeq" id="WP_051902199.1">
    <property type="nucleotide sequence ID" value="NZ_BNEE01000006.1"/>
</dbReference>
<dbReference type="EMBL" id="BNEE01000006">
    <property type="protein sequence ID" value="GHI86853.1"/>
    <property type="molecule type" value="Genomic_DNA"/>
</dbReference>
<reference evidence="12" key="1">
    <citation type="submission" date="2020-09" db="EMBL/GenBank/DDBJ databases">
        <title>Whole genome shotgun sequence of Streptomyces xanthophaeus NBRC 12829.</title>
        <authorList>
            <person name="Komaki H."/>
            <person name="Tamura T."/>
        </authorList>
    </citation>
    <scope>NUCLEOTIDE SEQUENCE</scope>
    <source>
        <strain evidence="12">NBRC 12829</strain>
    </source>
</reference>
<dbReference type="GO" id="GO:0043215">
    <property type="term" value="P:daunorubicin transport"/>
    <property type="evidence" value="ECO:0007669"/>
    <property type="project" value="InterPro"/>
</dbReference>
<dbReference type="GO" id="GO:0046677">
    <property type="term" value="P:response to antibiotic"/>
    <property type="evidence" value="ECO:0007669"/>
    <property type="project" value="UniProtKB-KW"/>
</dbReference>
<dbReference type="Proteomes" id="UP000600026">
    <property type="component" value="Unassembled WGS sequence"/>
</dbReference>
<dbReference type="PROSITE" id="PS50893">
    <property type="entry name" value="ABC_TRANSPORTER_2"/>
    <property type="match status" value="1"/>
</dbReference>
<keyword evidence="5" id="KW-0547">Nucleotide-binding</keyword>
<evidence type="ECO:0000259" key="11">
    <source>
        <dbReference type="PROSITE" id="PS50893"/>
    </source>
</evidence>
<dbReference type="GO" id="GO:1900753">
    <property type="term" value="P:doxorubicin transport"/>
    <property type="evidence" value="ECO:0007669"/>
    <property type="project" value="InterPro"/>
</dbReference>
<dbReference type="NCBIfam" id="TIGR01188">
    <property type="entry name" value="drrA"/>
    <property type="match status" value="1"/>
</dbReference>
<keyword evidence="4" id="KW-1003">Cell membrane</keyword>
<dbReference type="InterPro" id="IPR003593">
    <property type="entry name" value="AAA+_ATPase"/>
</dbReference>
<keyword evidence="8" id="KW-0472">Membrane</keyword>
<evidence type="ECO:0000256" key="7">
    <source>
        <dbReference type="ARBA" id="ARBA00022967"/>
    </source>
</evidence>
<feature type="domain" description="ABC transporter" evidence="11">
    <location>
        <begin position="15"/>
        <end position="250"/>
    </location>
</feature>
<dbReference type="SUPFAM" id="SSF52540">
    <property type="entry name" value="P-loop containing nucleoside triphosphate hydrolases"/>
    <property type="match status" value="1"/>
</dbReference>
<dbReference type="EC" id="7.6.2.2" evidence="2"/>
<keyword evidence="6 12" id="KW-0067">ATP-binding</keyword>
<dbReference type="GO" id="GO:0005886">
    <property type="term" value="C:plasma membrane"/>
    <property type="evidence" value="ECO:0007669"/>
    <property type="project" value="UniProtKB-SubCell"/>
</dbReference>
<dbReference type="InterPro" id="IPR050763">
    <property type="entry name" value="ABC_transporter_ATP-binding"/>
</dbReference>
<comment type="caution">
    <text evidence="12">The sequence shown here is derived from an EMBL/GenBank/DDBJ whole genome shotgun (WGS) entry which is preliminary data.</text>
</comment>
<dbReference type="PROSITE" id="PS00211">
    <property type="entry name" value="ABC_TRANSPORTER_1"/>
    <property type="match status" value="1"/>
</dbReference>
<evidence type="ECO:0000256" key="5">
    <source>
        <dbReference type="ARBA" id="ARBA00022741"/>
    </source>
</evidence>
<evidence type="ECO:0000313" key="12">
    <source>
        <dbReference type="EMBL" id="GHI86853.1"/>
    </source>
</evidence>
<evidence type="ECO:0000256" key="2">
    <source>
        <dbReference type="ARBA" id="ARBA00012191"/>
    </source>
</evidence>
<dbReference type="InterPro" id="IPR027417">
    <property type="entry name" value="P-loop_NTPase"/>
</dbReference>
<dbReference type="PANTHER" id="PTHR42711:SF19">
    <property type="entry name" value="DOXORUBICIN RESISTANCE ATP-BINDING PROTEIN DRRA"/>
    <property type="match status" value="1"/>
</dbReference>
<dbReference type="Gene3D" id="3.40.50.300">
    <property type="entry name" value="P-loop containing nucleotide triphosphate hydrolases"/>
    <property type="match status" value="1"/>
</dbReference>
<evidence type="ECO:0000313" key="13">
    <source>
        <dbReference type="Proteomes" id="UP000600026"/>
    </source>
</evidence>
<accession>A0A919LAT5</accession>
<comment type="subcellular location">
    <subcellularLocation>
        <location evidence="1">Cell membrane</location>
        <topology evidence="1">Peripheral membrane protein</topology>
        <orientation evidence="1">Cytoplasmic side</orientation>
    </subcellularLocation>
</comment>
<name>A0A919LAT5_9ACTN</name>
<keyword evidence="9" id="KW-0046">Antibiotic resistance</keyword>